<feature type="compositionally biased region" description="Low complexity" evidence="1">
    <location>
        <begin position="220"/>
        <end position="230"/>
    </location>
</feature>
<feature type="region of interest" description="Disordered" evidence="1">
    <location>
        <begin position="1"/>
        <end position="29"/>
    </location>
</feature>
<evidence type="ECO:0000313" key="3">
    <source>
        <dbReference type="Proteomes" id="UP000774326"/>
    </source>
</evidence>
<dbReference type="AlphaFoldDB" id="A0A9P8Q0A4"/>
<feature type="non-terminal residue" evidence="2">
    <location>
        <position position="242"/>
    </location>
</feature>
<accession>A0A9P8Q0A4</accession>
<sequence length="242" mass="27758">MGFFRSSKQSSKHKEAQPQTQKQAQPLGDLVDSDILLRSLLMLGAYDEDYISKVTRIPSYNDYENPSFTRKFNSQDTTTIRTRTAGTPVKQVDDYNDKYKTIRGFKINEQVHRENFEEDQEPDEQEEREEQADIHEEANTTTTTTSESKPLGKRGSFFALFSRSRAAIDPPNKIQESFATSKEAPIEIEYSTEDLISEMVELNDVSFTYSRDTEAHTEPVTEPVTETETAPEPRRGTIRSFF</sequence>
<feature type="region of interest" description="Disordered" evidence="1">
    <location>
        <begin position="210"/>
        <end position="242"/>
    </location>
</feature>
<feature type="compositionally biased region" description="Acidic residues" evidence="1">
    <location>
        <begin position="116"/>
        <end position="130"/>
    </location>
</feature>
<organism evidence="2 3">
    <name type="scientific">Wickerhamomyces pijperi</name>
    <name type="common">Yeast</name>
    <name type="synonym">Pichia pijperi</name>
    <dbReference type="NCBI Taxonomy" id="599730"/>
    <lineage>
        <taxon>Eukaryota</taxon>
        <taxon>Fungi</taxon>
        <taxon>Dikarya</taxon>
        <taxon>Ascomycota</taxon>
        <taxon>Saccharomycotina</taxon>
        <taxon>Saccharomycetes</taxon>
        <taxon>Phaffomycetales</taxon>
        <taxon>Wickerhamomycetaceae</taxon>
        <taxon>Wickerhamomyces</taxon>
    </lineage>
</organism>
<dbReference type="Proteomes" id="UP000774326">
    <property type="component" value="Unassembled WGS sequence"/>
</dbReference>
<protein>
    <submittedName>
        <fullName evidence="2">Uncharacterized protein</fullName>
    </submittedName>
</protein>
<feature type="region of interest" description="Disordered" evidence="1">
    <location>
        <begin position="110"/>
        <end position="152"/>
    </location>
</feature>
<dbReference type="EMBL" id="JAEUBG010004732">
    <property type="protein sequence ID" value="KAH3680474.1"/>
    <property type="molecule type" value="Genomic_DNA"/>
</dbReference>
<comment type="caution">
    <text evidence="2">The sequence shown here is derived from an EMBL/GenBank/DDBJ whole genome shotgun (WGS) entry which is preliminary data.</text>
</comment>
<gene>
    <name evidence="2" type="ORF">WICPIJ_008266</name>
</gene>
<evidence type="ECO:0000256" key="1">
    <source>
        <dbReference type="SAM" id="MobiDB-lite"/>
    </source>
</evidence>
<proteinExistence type="predicted"/>
<reference evidence="2" key="2">
    <citation type="submission" date="2021-01" db="EMBL/GenBank/DDBJ databases">
        <authorList>
            <person name="Schikora-Tamarit M.A."/>
        </authorList>
    </citation>
    <scope>NUCLEOTIDE SEQUENCE</scope>
    <source>
        <strain evidence="2">CBS2887</strain>
    </source>
</reference>
<reference evidence="2" key="1">
    <citation type="journal article" date="2021" name="Open Biol.">
        <title>Shared evolutionary footprints suggest mitochondrial oxidative damage underlies multiple complex I losses in fungi.</title>
        <authorList>
            <person name="Schikora-Tamarit M.A."/>
            <person name="Marcet-Houben M."/>
            <person name="Nosek J."/>
            <person name="Gabaldon T."/>
        </authorList>
    </citation>
    <scope>NUCLEOTIDE SEQUENCE</scope>
    <source>
        <strain evidence="2">CBS2887</strain>
    </source>
</reference>
<name>A0A9P8Q0A4_WICPI</name>
<evidence type="ECO:0000313" key="2">
    <source>
        <dbReference type="EMBL" id="KAH3680474.1"/>
    </source>
</evidence>
<keyword evidence="3" id="KW-1185">Reference proteome</keyword>